<proteinExistence type="predicted"/>
<evidence type="ECO:0000313" key="1">
    <source>
        <dbReference type="EMBL" id="KAJ8896810.1"/>
    </source>
</evidence>
<comment type="caution">
    <text evidence="1">The sequence shown here is derived from an EMBL/GenBank/DDBJ whole genome shotgun (WGS) entry which is preliminary data.</text>
</comment>
<accession>A0ABQ9IJC6</accession>
<keyword evidence="2" id="KW-1185">Reference proteome</keyword>
<evidence type="ECO:0000313" key="2">
    <source>
        <dbReference type="Proteomes" id="UP001159363"/>
    </source>
</evidence>
<organism evidence="1 2">
    <name type="scientific">Dryococelus australis</name>
    <dbReference type="NCBI Taxonomy" id="614101"/>
    <lineage>
        <taxon>Eukaryota</taxon>
        <taxon>Metazoa</taxon>
        <taxon>Ecdysozoa</taxon>
        <taxon>Arthropoda</taxon>
        <taxon>Hexapoda</taxon>
        <taxon>Insecta</taxon>
        <taxon>Pterygota</taxon>
        <taxon>Neoptera</taxon>
        <taxon>Polyneoptera</taxon>
        <taxon>Phasmatodea</taxon>
        <taxon>Verophasmatodea</taxon>
        <taxon>Anareolatae</taxon>
        <taxon>Phasmatidae</taxon>
        <taxon>Eurycanthinae</taxon>
        <taxon>Dryococelus</taxon>
    </lineage>
</organism>
<sequence>MGGIVCVTPHDAVGQAVNVKRSGSMSATEVVNPNAGLKTVAIQDLDSLSSTATTVISQCAAELLWLYGKSTGTRLPGWNGFMEKASENGEYQHSKIIYLPIINAPPSDYDTVYTSLLIAHQKYGSVKRKTCFITFDQPLYIKA</sequence>
<dbReference type="EMBL" id="JARBHB010000001">
    <property type="protein sequence ID" value="KAJ8896810.1"/>
    <property type="molecule type" value="Genomic_DNA"/>
</dbReference>
<reference evidence="1 2" key="1">
    <citation type="submission" date="2023-02" db="EMBL/GenBank/DDBJ databases">
        <title>LHISI_Scaffold_Assembly.</title>
        <authorList>
            <person name="Stuart O.P."/>
            <person name="Cleave R."/>
            <person name="Magrath M.J.L."/>
            <person name="Mikheyev A.S."/>
        </authorList>
    </citation>
    <scope>NUCLEOTIDE SEQUENCE [LARGE SCALE GENOMIC DNA]</scope>
    <source>
        <strain evidence="1">Daus_M_001</strain>
        <tissue evidence="1">Leg muscle</tissue>
    </source>
</reference>
<dbReference type="Proteomes" id="UP001159363">
    <property type="component" value="Chromosome 1"/>
</dbReference>
<protein>
    <submittedName>
        <fullName evidence="1">Uncharacterized protein</fullName>
    </submittedName>
</protein>
<name>A0ABQ9IJC6_9NEOP</name>
<gene>
    <name evidence="1" type="ORF">PR048_002156</name>
</gene>